<organism evidence="1 2">
    <name type="scientific">Piedraia hortae CBS 480.64</name>
    <dbReference type="NCBI Taxonomy" id="1314780"/>
    <lineage>
        <taxon>Eukaryota</taxon>
        <taxon>Fungi</taxon>
        <taxon>Dikarya</taxon>
        <taxon>Ascomycota</taxon>
        <taxon>Pezizomycotina</taxon>
        <taxon>Dothideomycetes</taxon>
        <taxon>Dothideomycetidae</taxon>
        <taxon>Capnodiales</taxon>
        <taxon>Piedraiaceae</taxon>
        <taxon>Piedraia</taxon>
    </lineage>
</organism>
<dbReference type="Proteomes" id="UP000799421">
    <property type="component" value="Unassembled WGS sequence"/>
</dbReference>
<name>A0A6A7BPX5_9PEZI</name>
<dbReference type="PANTHER" id="PTHR48420">
    <property type="entry name" value="NON-HAEM DIOXYGENASE N-TERMINAL DOMAIN-CONTAINING PROTEIN"/>
    <property type="match status" value="1"/>
</dbReference>
<dbReference type="SUPFAM" id="SSF51197">
    <property type="entry name" value="Clavaminate synthase-like"/>
    <property type="match status" value="1"/>
</dbReference>
<proteinExistence type="predicted"/>
<gene>
    <name evidence="1" type="ORF">K470DRAFT_223524</name>
</gene>
<dbReference type="InterPro" id="IPR027443">
    <property type="entry name" value="IPNS-like_sf"/>
</dbReference>
<evidence type="ECO:0000313" key="2">
    <source>
        <dbReference type="Proteomes" id="UP000799421"/>
    </source>
</evidence>
<dbReference type="EMBL" id="MU006048">
    <property type="protein sequence ID" value="KAF2857353.1"/>
    <property type="molecule type" value="Genomic_DNA"/>
</dbReference>
<accession>A0A6A7BPX5</accession>
<dbReference type="Gene3D" id="2.60.120.330">
    <property type="entry name" value="B-lactam Antibiotic, Isopenicillin N Synthase, Chain"/>
    <property type="match status" value="1"/>
</dbReference>
<protein>
    <submittedName>
        <fullName evidence="1">Clavaminate synthase-like protein</fullName>
    </submittedName>
</protein>
<dbReference type="OrthoDB" id="438224at2759"/>
<dbReference type="AlphaFoldDB" id="A0A6A7BPX5"/>
<dbReference type="PANTHER" id="PTHR48420:SF1">
    <property type="entry name" value="NON-HAEM DIOXYGENASE N-TERMINAL DOMAIN-CONTAINING PROTEIN"/>
    <property type="match status" value="1"/>
</dbReference>
<keyword evidence="2" id="KW-1185">Reference proteome</keyword>
<evidence type="ECO:0000313" key="1">
    <source>
        <dbReference type="EMBL" id="KAF2857353.1"/>
    </source>
</evidence>
<reference evidence="1" key="1">
    <citation type="journal article" date="2020" name="Stud. Mycol.">
        <title>101 Dothideomycetes genomes: a test case for predicting lifestyles and emergence of pathogens.</title>
        <authorList>
            <person name="Haridas S."/>
            <person name="Albert R."/>
            <person name="Binder M."/>
            <person name="Bloem J."/>
            <person name="Labutti K."/>
            <person name="Salamov A."/>
            <person name="Andreopoulos B."/>
            <person name="Baker S."/>
            <person name="Barry K."/>
            <person name="Bills G."/>
            <person name="Bluhm B."/>
            <person name="Cannon C."/>
            <person name="Castanera R."/>
            <person name="Culley D."/>
            <person name="Daum C."/>
            <person name="Ezra D."/>
            <person name="Gonzalez J."/>
            <person name="Henrissat B."/>
            <person name="Kuo A."/>
            <person name="Liang C."/>
            <person name="Lipzen A."/>
            <person name="Lutzoni F."/>
            <person name="Magnuson J."/>
            <person name="Mondo S."/>
            <person name="Nolan M."/>
            <person name="Ohm R."/>
            <person name="Pangilinan J."/>
            <person name="Park H.-J."/>
            <person name="Ramirez L."/>
            <person name="Alfaro M."/>
            <person name="Sun H."/>
            <person name="Tritt A."/>
            <person name="Yoshinaga Y."/>
            <person name="Zwiers L.-H."/>
            <person name="Turgeon B."/>
            <person name="Goodwin S."/>
            <person name="Spatafora J."/>
            <person name="Crous P."/>
            <person name="Grigoriev I."/>
        </authorList>
    </citation>
    <scope>NUCLEOTIDE SEQUENCE</scope>
    <source>
        <strain evidence="1">CBS 480.64</strain>
    </source>
</reference>
<sequence>MTAVTVPYSSLKSQTIPLSTLESAFGPSSLGIIIISDLPPSYPSLRSRALNFSNTLAHLPPSTLSALERPSAKYSIGWSRGKENLGTGYDELKGSFYFHPVQNAALQTKARDLYPDREEMVSPNIWPASLPGFEESLMTLSNLIVDVAAEVAKACDRFGQENIEGYRPKLVEEWVRGSVATKARLLHYYPSGGEEWCGSHKDLGALTGLTAQMWVDESLCHQGEEEARELDAHPNDPTAGLWIVDRGGRHVHVDIPRDCLAFQTGEALERVTKGRFKAVPHYVTAGKGGGQIARNTLAVFTQPNLWENVDGVTFADLATERLKGTL</sequence>